<dbReference type="VEuPathDB" id="FungiDB:TSTA_091730"/>
<dbReference type="InParanoid" id="B8M2M1"/>
<dbReference type="PhylomeDB" id="B8M2M1"/>
<keyword evidence="3" id="KW-1185">Reference proteome</keyword>
<name>B8M2M1_TALSN</name>
<evidence type="ECO:0000313" key="2">
    <source>
        <dbReference type="EMBL" id="EED21932.1"/>
    </source>
</evidence>
<reference evidence="3" key="1">
    <citation type="journal article" date="2015" name="Genome Announc.">
        <title>Genome sequence of the AIDS-associated pathogen Penicillium marneffei (ATCC18224) and its near taxonomic relative Talaromyces stipitatus (ATCC10500).</title>
        <authorList>
            <person name="Nierman W.C."/>
            <person name="Fedorova-Abrams N.D."/>
            <person name="Andrianopoulos A."/>
        </authorList>
    </citation>
    <scope>NUCLEOTIDE SEQUENCE [LARGE SCALE GENOMIC DNA]</scope>
    <source>
        <strain evidence="3">ATCC 10500 / CBS 375.48 / QM 6759 / NRRL 1006</strain>
    </source>
</reference>
<dbReference type="AlphaFoldDB" id="B8M2M1"/>
<sequence length="216" mass="25219">MEPELTTDPDDRIDQVAQYITILGNKIGQLEQKVKNVEGKLTTIDQNLAHIDKRIEDMSKDVVERDDQLDTQDSLWLNVRAGELDNVWDQVTNGHEEDDIFITHGADVELDMRVLNHLHNTDEARLETAEIGFEHLYGYKFDGDNEEMIMGSPQEVRSIINMRANLKFLRAWKANSTMTDYLIDRWGNRENVYYPKSRLKQEYLELLNSYKQKGED</sequence>
<evidence type="ECO:0000313" key="3">
    <source>
        <dbReference type="Proteomes" id="UP000001745"/>
    </source>
</evidence>
<dbReference type="HOGENOM" id="CLU_1278382_0_0_1"/>
<feature type="coiled-coil region" evidence="1">
    <location>
        <begin position="20"/>
        <end position="47"/>
    </location>
</feature>
<dbReference type="Gene3D" id="1.20.5.1070">
    <property type="entry name" value="Head and neck region of the ectodomain of NDV fusion glycoprotein"/>
    <property type="match status" value="1"/>
</dbReference>
<dbReference type="OrthoDB" id="4223515at2759"/>
<protein>
    <submittedName>
        <fullName evidence="2">Uncharacterized protein</fullName>
    </submittedName>
</protein>
<gene>
    <name evidence="2" type="ORF">TSTA_091730</name>
</gene>
<dbReference type="Proteomes" id="UP000001745">
    <property type="component" value="Unassembled WGS sequence"/>
</dbReference>
<dbReference type="GeneID" id="8098559"/>
<dbReference type="RefSeq" id="XP_002478895.1">
    <property type="nucleotide sequence ID" value="XM_002478850.1"/>
</dbReference>
<organism evidence="2 3">
    <name type="scientific">Talaromyces stipitatus (strain ATCC 10500 / CBS 375.48 / QM 6759 / NRRL 1006)</name>
    <name type="common">Penicillium stipitatum</name>
    <dbReference type="NCBI Taxonomy" id="441959"/>
    <lineage>
        <taxon>Eukaryota</taxon>
        <taxon>Fungi</taxon>
        <taxon>Dikarya</taxon>
        <taxon>Ascomycota</taxon>
        <taxon>Pezizomycotina</taxon>
        <taxon>Eurotiomycetes</taxon>
        <taxon>Eurotiomycetidae</taxon>
        <taxon>Eurotiales</taxon>
        <taxon>Trichocomaceae</taxon>
        <taxon>Talaromyces</taxon>
        <taxon>Talaromyces sect. Talaromyces</taxon>
    </lineage>
</organism>
<evidence type="ECO:0000256" key="1">
    <source>
        <dbReference type="SAM" id="Coils"/>
    </source>
</evidence>
<accession>B8M2M1</accession>
<keyword evidence="1" id="KW-0175">Coiled coil</keyword>
<proteinExistence type="predicted"/>
<dbReference type="EMBL" id="EQ962653">
    <property type="protein sequence ID" value="EED21932.1"/>
    <property type="molecule type" value="Genomic_DNA"/>
</dbReference>